<feature type="compositionally biased region" description="Basic and acidic residues" evidence="1">
    <location>
        <begin position="158"/>
        <end position="172"/>
    </location>
</feature>
<dbReference type="Proteomes" id="UP000606974">
    <property type="component" value="Unassembled WGS sequence"/>
</dbReference>
<evidence type="ECO:0000256" key="1">
    <source>
        <dbReference type="SAM" id="MobiDB-lite"/>
    </source>
</evidence>
<gene>
    <name evidence="2" type="ORF">GJ744_008856</name>
</gene>
<sequence length="208" mass="22941">MATVDTELFKLEDLSYASMKNVANLASAINKSKETLIGLGYICSDAYYIHILFKALGAPYASLAREIRQQDIKKLTLSDCISQAHTEEVSIKQQDTTSSSTTASAMNTSKGKGKGKGNNKAKDTQSSDKKKPQGSRFHCDNCGPKSFHPSATCWTLHPELKPKDRDQGKQQDKQQANQQQQNNSADSATTKFSNLQFDDLPEAVKKQF</sequence>
<reference evidence="2" key="1">
    <citation type="submission" date="2020-02" db="EMBL/GenBank/DDBJ databases">
        <authorList>
            <person name="Palmer J.M."/>
        </authorList>
    </citation>
    <scope>NUCLEOTIDE SEQUENCE</scope>
    <source>
        <strain evidence="2">EPUS1.4</strain>
        <tissue evidence="2">Thallus</tissue>
    </source>
</reference>
<comment type="caution">
    <text evidence="2">The sequence shown here is derived from an EMBL/GenBank/DDBJ whole genome shotgun (WGS) entry which is preliminary data.</text>
</comment>
<organism evidence="2 3">
    <name type="scientific">Endocarpon pusillum</name>
    <dbReference type="NCBI Taxonomy" id="364733"/>
    <lineage>
        <taxon>Eukaryota</taxon>
        <taxon>Fungi</taxon>
        <taxon>Dikarya</taxon>
        <taxon>Ascomycota</taxon>
        <taxon>Pezizomycotina</taxon>
        <taxon>Eurotiomycetes</taxon>
        <taxon>Chaetothyriomycetidae</taxon>
        <taxon>Verrucariales</taxon>
        <taxon>Verrucariaceae</taxon>
        <taxon>Endocarpon</taxon>
    </lineage>
</organism>
<feature type="compositionally biased region" description="Low complexity" evidence="1">
    <location>
        <begin position="173"/>
        <end position="188"/>
    </location>
</feature>
<name>A0A8H7AV90_9EURO</name>
<feature type="region of interest" description="Disordered" evidence="1">
    <location>
        <begin position="88"/>
        <end position="142"/>
    </location>
</feature>
<feature type="compositionally biased region" description="Basic and acidic residues" evidence="1">
    <location>
        <begin position="120"/>
        <end position="131"/>
    </location>
</feature>
<evidence type="ECO:0000313" key="2">
    <source>
        <dbReference type="EMBL" id="KAF7513562.1"/>
    </source>
</evidence>
<feature type="compositionally biased region" description="Low complexity" evidence="1">
    <location>
        <begin position="96"/>
        <end position="110"/>
    </location>
</feature>
<dbReference type="EMBL" id="JAACFV010000005">
    <property type="protein sequence ID" value="KAF7513562.1"/>
    <property type="molecule type" value="Genomic_DNA"/>
</dbReference>
<dbReference type="AlphaFoldDB" id="A0A8H7AV90"/>
<feature type="region of interest" description="Disordered" evidence="1">
    <location>
        <begin position="156"/>
        <end position="208"/>
    </location>
</feature>
<proteinExistence type="predicted"/>
<keyword evidence="3" id="KW-1185">Reference proteome</keyword>
<accession>A0A8H7AV90</accession>
<evidence type="ECO:0000313" key="3">
    <source>
        <dbReference type="Proteomes" id="UP000606974"/>
    </source>
</evidence>
<protein>
    <submittedName>
        <fullName evidence="2">Uncharacterized protein</fullName>
    </submittedName>
</protein>